<sequence length="357" mass="38752">MSDPSNTPPNASSTATATVAACVTDDLPPVRIDHLCYPHILDLVLAYAPRPALLALRRTCRAYRDRADALLAEHVVLDLVSDSSGYDYVRVKSADGGRLPCLAGQNVLFNDTRSANMLGRCAPVLKSTRVVDVRGRMTADVLCPLSRAMPGTTVLRLDGGNDDAMASCPLRTPTVVVFSSLLPARRPRTLLPRLPTIPAHVRRLIVNVAYTNGDPTLPASFIAPYGKADTLDDFVIVFTKLAMTSRVPKLWSCESSDTLGVLHHIIHAMGRHILVKKYTFVGLNELDPVCLGLPGAEPDEVRKQTVAAVDEQLRGLAQQFHLDDEGMEDVRPELCFLSRGEYCDLVGKGQFAVDTAG</sequence>
<proteinExistence type="predicted"/>
<accession>A0A427XIS1</accession>
<dbReference type="GeneID" id="39586209"/>
<reference evidence="1 2" key="1">
    <citation type="submission" date="2018-11" db="EMBL/GenBank/DDBJ databases">
        <title>Genome sequence of Apiotrichum porosum DSM 27194.</title>
        <authorList>
            <person name="Aliyu H."/>
            <person name="Gorte O."/>
            <person name="Ochsenreither K."/>
        </authorList>
    </citation>
    <scope>NUCLEOTIDE SEQUENCE [LARGE SCALE GENOMIC DNA]</scope>
    <source>
        <strain evidence="1 2">DSM 27194</strain>
    </source>
</reference>
<evidence type="ECO:0000313" key="1">
    <source>
        <dbReference type="EMBL" id="RSH78760.1"/>
    </source>
</evidence>
<name>A0A427XIS1_9TREE</name>
<dbReference type="EMBL" id="RSCE01000011">
    <property type="protein sequence ID" value="RSH78760.1"/>
    <property type="molecule type" value="Genomic_DNA"/>
</dbReference>
<evidence type="ECO:0008006" key="3">
    <source>
        <dbReference type="Google" id="ProtNLM"/>
    </source>
</evidence>
<keyword evidence="2" id="KW-1185">Reference proteome</keyword>
<protein>
    <recommendedName>
        <fullName evidence="3">F-box domain-containing protein</fullName>
    </recommendedName>
</protein>
<dbReference type="AlphaFoldDB" id="A0A427XIS1"/>
<dbReference type="Proteomes" id="UP000279236">
    <property type="component" value="Unassembled WGS sequence"/>
</dbReference>
<dbReference type="RefSeq" id="XP_028473907.1">
    <property type="nucleotide sequence ID" value="XM_028617444.1"/>
</dbReference>
<gene>
    <name evidence="1" type="ORF">EHS24_001666</name>
</gene>
<organism evidence="1 2">
    <name type="scientific">Apiotrichum porosum</name>
    <dbReference type="NCBI Taxonomy" id="105984"/>
    <lineage>
        <taxon>Eukaryota</taxon>
        <taxon>Fungi</taxon>
        <taxon>Dikarya</taxon>
        <taxon>Basidiomycota</taxon>
        <taxon>Agaricomycotina</taxon>
        <taxon>Tremellomycetes</taxon>
        <taxon>Trichosporonales</taxon>
        <taxon>Trichosporonaceae</taxon>
        <taxon>Apiotrichum</taxon>
    </lineage>
</organism>
<comment type="caution">
    <text evidence="1">The sequence shown here is derived from an EMBL/GenBank/DDBJ whole genome shotgun (WGS) entry which is preliminary data.</text>
</comment>
<evidence type="ECO:0000313" key="2">
    <source>
        <dbReference type="Proteomes" id="UP000279236"/>
    </source>
</evidence>